<proteinExistence type="predicted"/>
<dbReference type="Gene3D" id="1.10.10.60">
    <property type="entry name" value="Homeodomain-like"/>
    <property type="match status" value="1"/>
</dbReference>
<dbReference type="EMBL" id="GDRN01044183">
    <property type="protein sequence ID" value="JAI66935.1"/>
    <property type="molecule type" value="Transcribed_RNA"/>
</dbReference>
<sequence>MSEAEGDAEVYQTFELSDGCRSVTIIASKEEEERIQQDQEYANEKFLLALSESSAVDEGDFTHNATLLLIECIRDRFEKFCASRFEKNQVYREIQEELRSYSYNMSIEKIRNKWSNLVTTYKRIKFRQRTSGAGRRVWEYYQQLDELLSPSCESPVPGKISVSMIKTESTDTEQQNTDNGIAIKLEDSMDTSFTESDYPQLQTVTSVFSTIPSQAKRKYDESLNNVDNYSEKERRREELLEQFLQEVSEKETKEHNYKKRKERRDRMKLKTLQKMVSKLETLSKTQELLLKKQELVLEGIMQSKNKNS</sequence>
<feature type="domain" description="Myb/SANT-like DNA-binding" evidence="1">
    <location>
        <begin position="60"/>
        <end position="147"/>
    </location>
</feature>
<dbReference type="Pfam" id="PF13837">
    <property type="entry name" value="Myb_DNA-bind_4"/>
    <property type="match status" value="1"/>
</dbReference>
<reference evidence="2" key="1">
    <citation type="submission" date="2015-09" db="EMBL/GenBank/DDBJ databases">
        <title>Scylla olivacea transcriptome.</title>
        <authorList>
            <person name="Ikhwanuddin M."/>
        </authorList>
    </citation>
    <scope>NUCLEOTIDE SEQUENCE</scope>
</reference>
<dbReference type="InterPro" id="IPR044822">
    <property type="entry name" value="Myb_DNA-bind_4"/>
</dbReference>
<accession>A0A0P4WH86</accession>
<protein>
    <recommendedName>
        <fullName evidence="1">Myb/SANT-like DNA-binding domain-containing protein</fullName>
    </recommendedName>
</protein>
<evidence type="ECO:0000259" key="1">
    <source>
        <dbReference type="Pfam" id="PF13837"/>
    </source>
</evidence>
<name>A0A0P4WH86_SCYOL</name>
<organism evidence="2">
    <name type="scientific">Scylla olivacea</name>
    <name type="common">Orange mud crab</name>
    <name type="synonym">Cancer olivacea</name>
    <dbReference type="NCBI Taxonomy" id="85551"/>
    <lineage>
        <taxon>Eukaryota</taxon>
        <taxon>Metazoa</taxon>
        <taxon>Ecdysozoa</taxon>
        <taxon>Arthropoda</taxon>
        <taxon>Crustacea</taxon>
        <taxon>Multicrustacea</taxon>
        <taxon>Malacostraca</taxon>
        <taxon>Eumalacostraca</taxon>
        <taxon>Eucarida</taxon>
        <taxon>Decapoda</taxon>
        <taxon>Pleocyemata</taxon>
        <taxon>Brachyura</taxon>
        <taxon>Eubrachyura</taxon>
        <taxon>Portunoidea</taxon>
        <taxon>Portunidae</taxon>
        <taxon>Portuninae</taxon>
        <taxon>Scylla</taxon>
    </lineage>
</organism>
<dbReference type="AlphaFoldDB" id="A0A0P4WH86"/>
<evidence type="ECO:0000313" key="2">
    <source>
        <dbReference type="EMBL" id="JAI66935.1"/>
    </source>
</evidence>